<dbReference type="EMBL" id="BGZK01000352">
    <property type="protein sequence ID" value="GBP38628.1"/>
    <property type="molecule type" value="Genomic_DNA"/>
</dbReference>
<reference evidence="1 2" key="1">
    <citation type="journal article" date="2019" name="Commun. Biol.">
        <title>The bagworm genome reveals a unique fibroin gene that provides high tensile strength.</title>
        <authorList>
            <person name="Kono N."/>
            <person name="Nakamura H."/>
            <person name="Ohtoshi R."/>
            <person name="Tomita M."/>
            <person name="Numata K."/>
            <person name="Arakawa K."/>
        </authorList>
    </citation>
    <scope>NUCLEOTIDE SEQUENCE [LARGE SCALE GENOMIC DNA]</scope>
</reference>
<evidence type="ECO:0000313" key="1">
    <source>
        <dbReference type="EMBL" id="GBP38628.1"/>
    </source>
</evidence>
<dbReference type="AlphaFoldDB" id="A0A4C1VHP0"/>
<keyword evidence="2" id="KW-1185">Reference proteome</keyword>
<organism evidence="1 2">
    <name type="scientific">Eumeta variegata</name>
    <name type="common">Bagworm moth</name>
    <name type="synonym">Eumeta japonica</name>
    <dbReference type="NCBI Taxonomy" id="151549"/>
    <lineage>
        <taxon>Eukaryota</taxon>
        <taxon>Metazoa</taxon>
        <taxon>Ecdysozoa</taxon>
        <taxon>Arthropoda</taxon>
        <taxon>Hexapoda</taxon>
        <taxon>Insecta</taxon>
        <taxon>Pterygota</taxon>
        <taxon>Neoptera</taxon>
        <taxon>Endopterygota</taxon>
        <taxon>Lepidoptera</taxon>
        <taxon>Glossata</taxon>
        <taxon>Ditrysia</taxon>
        <taxon>Tineoidea</taxon>
        <taxon>Psychidae</taxon>
        <taxon>Oiketicinae</taxon>
        <taxon>Eumeta</taxon>
    </lineage>
</organism>
<proteinExistence type="predicted"/>
<comment type="caution">
    <text evidence="1">The sequence shown here is derived from an EMBL/GenBank/DDBJ whole genome shotgun (WGS) entry which is preliminary data.</text>
</comment>
<name>A0A4C1VHP0_EUMVA</name>
<gene>
    <name evidence="1" type="ORF">EVAR_27814_1</name>
</gene>
<sequence length="118" mass="12882">MRVERPPPAARPRTPRCLVISFSATILRSSSDSAVDAYAKFTPIVPTCVRWKRFSIQNVFVLFIAIPSRESHWGAMAGKFGGYPALAQAAVSGRGRGHAPPLTALIPPHAPLCRYVRL</sequence>
<dbReference type="Proteomes" id="UP000299102">
    <property type="component" value="Unassembled WGS sequence"/>
</dbReference>
<evidence type="ECO:0000313" key="2">
    <source>
        <dbReference type="Proteomes" id="UP000299102"/>
    </source>
</evidence>
<protein>
    <submittedName>
        <fullName evidence="1">Uncharacterized protein</fullName>
    </submittedName>
</protein>
<accession>A0A4C1VHP0</accession>